<evidence type="ECO:0000313" key="3">
    <source>
        <dbReference type="Proteomes" id="UP000249645"/>
    </source>
</evidence>
<dbReference type="Proteomes" id="UP000249645">
    <property type="component" value="Unassembled WGS sequence"/>
</dbReference>
<keyword evidence="1" id="KW-0812">Transmembrane</keyword>
<organism evidence="2 3">
    <name type="scientific">Pseudopedobacter saltans</name>
    <dbReference type="NCBI Taxonomy" id="151895"/>
    <lineage>
        <taxon>Bacteria</taxon>
        <taxon>Pseudomonadati</taxon>
        <taxon>Bacteroidota</taxon>
        <taxon>Sphingobacteriia</taxon>
        <taxon>Sphingobacteriales</taxon>
        <taxon>Sphingobacteriaceae</taxon>
        <taxon>Pseudopedobacter</taxon>
    </lineage>
</organism>
<feature type="transmembrane region" description="Helical" evidence="1">
    <location>
        <begin position="110"/>
        <end position="130"/>
    </location>
</feature>
<keyword evidence="1" id="KW-1133">Transmembrane helix</keyword>
<comment type="caution">
    <text evidence="2">The sequence shown here is derived from an EMBL/GenBank/DDBJ whole genome shotgun (WGS) entry which is preliminary data.</text>
</comment>
<dbReference type="Pfam" id="PF07843">
    <property type="entry name" value="DUF1634"/>
    <property type="match status" value="1"/>
</dbReference>
<evidence type="ECO:0000313" key="2">
    <source>
        <dbReference type="EMBL" id="PZP50620.1"/>
    </source>
</evidence>
<feature type="transmembrane region" description="Helical" evidence="1">
    <location>
        <begin position="20"/>
        <end position="40"/>
    </location>
</feature>
<feature type="transmembrane region" description="Helical" evidence="1">
    <location>
        <begin position="80"/>
        <end position="98"/>
    </location>
</feature>
<reference evidence="2 3" key="1">
    <citation type="submission" date="2017-11" db="EMBL/GenBank/DDBJ databases">
        <title>Infants hospitalized years apart are colonized by the same room-sourced microbial strains.</title>
        <authorList>
            <person name="Brooks B."/>
            <person name="Olm M.R."/>
            <person name="Firek B.A."/>
            <person name="Baker R."/>
            <person name="Thomas B.C."/>
            <person name="Morowitz M.J."/>
            <person name="Banfield J.F."/>
        </authorList>
    </citation>
    <scope>NUCLEOTIDE SEQUENCE [LARGE SCALE GENOMIC DNA]</scope>
    <source>
        <strain evidence="2">S2_009_000_R2_76</strain>
    </source>
</reference>
<keyword evidence="1" id="KW-0472">Membrane</keyword>
<protein>
    <submittedName>
        <fullName evidence="2">DUF1634 domain-containing protein</fullName>
    </submittedName>
</protein>
<proteinExistence type="predicted"/>
<sequence length="131" mass="14594">MAFFSKIKDTDIELAISKVLRYGVYLALLFAIIGGVVYLYRHGNEAVGNQYAHYIEKDDAFFDYVHKMFVGIFNGKGRDVITLGIIVLLATPTVRILFSLFGYALEKDKMYMVITLIVLAIISVSVMGGLG</sequence>
<evidence type="ECO:0000256" key="1">
    <source>
        <dbReference type="SAM" id="Phobius"/>
    </source>
</evidence>
<name>A0A2W5FA82_9SPHI</name>
<dbReference type="AlphaFoldDB" id="A0A2W5FA82"/>
<dbReference type="InterPro" id="IPR012861">
    <property type="entry name" value="DUF1634"/>
</dbReference>
<gene>
    <name evidence="2" type="ORF">DI598_05170</name>
</gene>
<dbReference type="EMBL" id="QFOI01000060">
    <property type="protein sequence ID" value="PZP50620.1"/>
    <property type="molecule type" value="Genomic_DNA"/>
</dbReference>
<accession>A0A2W5FA82</accession>